<dbReference type="GO" id="GO:0102264">
    <property type="term" value="F:tRNA-dihydrouridine20 synthase activity"/>
    <property type="evidence" value="ECO:0007669"/>
    <property type="project" value="UniProtKB-EC"/>
</dbReference>
<feature type="compositionally biased region" description="Basic and acidic residues" evidence="10">
    <location>
        <begin position="380"/>
        <end position="402"/>
    </location>
</feature>
<dbReference type="Gene3D" id="3.20.20.70">
    <property type="entry name" value="Aldolase class I"/>
    <property type="match status" value="1"/>
</dbReference>
<dbReference type="CDD" id="cd02801">
    <property type="entry name" value="DUS_like_FMN"/>
    <property type="match status" value="1"/>
</dbReference>
<dbReference type="InterPro" id="IPR013785">
    <property type="entry name" value="Aldolase_TIM"/>
</dbReference>
<dbReference type="SUPFAM" id="SSF51395">
    <property type="entry name" value="FMN-linked oxidoreductases"/>
    <property type="match status" value="1"/>
</dbReference>
<evidence type="ECO:0000256" key="1">
    <source>
        <dbReference type="ARBA" id="ARBA00001917"/>
    </source>
</evidence>
<evidence type="ECO:0000256" key="6">
    <source>
        <dbReference type="ARBA" id="ARBA00023002"/>
    </source>
</evidence>
<comment type="caution">
    <text evidence="12">The sequence shown here is derived from an EMBL/GenBank/DDBJ whole genome shotgun (WGS) entry which is preliminary data.</text>
</comment>
<sequence>MAAPEPPRVPIPKNGVDYRGCVVLAPMVRSGELPSRLLALKYGADLVWGPETIDRAIIGTTRRLNPHTNTLEWSRLPTSKLKNPHLDPENRESVLYRIHPELEKGKLIYQMGTANPELAVQAAKMVAADVAGIDVNSGCPKPFSTAGGMGAALLKTPDLLCNILTALVEEVGKPYEIGISVKIRILDDPEDTRTLVSRLVKTGITGLTVHCRTTPMRPRERAIRGQLKMVGDICRSAGVACVMNGDVTSRSEAVQLMNEFGVDGAMIATEAEKNPSCFRPDAEGGPHEWKTNWKIVVAEYMKLALLVENRWGNTKYLLGQMIPGREDAYKKMNQSKCYADVIKALGLEDTDDLLEKARVVDEHLGIPKAQLTPAQKRQRVKESLEVGEKEKEQEPEAKRIKVPDSAVVDGSMASTAEVATALAA</sequence>
<dbReference type="EC" id="1.3.1.91" evidence="12"/>
<dbReference type="Pfam" id="PF01207">
    <property type="entry name" value="Dus"/>
    <property type="match status" value="1"/>
</dbReference>
<dbReference type="GO" id="GO:0005737">
    <property type="term" value="C:cytoplasm"/>
    <property type="evidence" value="ECO:0007669"/>
    <property type="project" value="TreeGrafter"/>
</dbReference>
<evidence type="ECO:0000259" key="11">
    <source>
        <dbReference type="Pfam" id="PF01207"/>
    </source>
</evidence>
<dbReference type="PANTHER" id="PTHR45936:SF1">
    <property type="entry name" value="TRNA-DIHYDROURIDINE(20) SYNTHASE [NAD(P)+]-LIKE"/>
    <property type="match status" value="1"/>
</dbReference>
<dbReference type="PANTHER" id="PTHR45936">
    <property type="entry name" value="TRNA-DIHYDROURIDINE(20) SYNTHASE [NAD(P)+]-LIKE"/>
    <property type="match status" value="1"/>
</dbReference>
<dbReference type="GO" id="GO:0006397">
    <property type="term" value="P:mRNA processing"/>
    <property type="evidence" value="ECO:0007669"/>
    <property type="project" value="UniProtKB-KW"/>
</dbReference>
<keyword evidence="4" id="KW-0507">mRNA processing</keyword>
<comment type="catalytic activity">
    <reaction evidence="8">
        <text>a 5,6-dihydrouridine in mRNA + NAD(+) = a uridine in mRNA + NADH + H(+)</text>
        <dbReference type="Rhea" id="RHEA:69851"/>
        <dbReference type="Rhea" id="RHEA-COMP:14658"/>
        <dbReference type="Rhea" id="RHEA-COMP:17789"/>
        <dbReference type="ChEBI" id="CHEBI:15378"/>
        <dbReference type="ChEBI" id="CHEBI:57540"/>
        <dbReference type="ChEBI" id="CHEBI:57945"/>
        <dbReference type="ChEBI" id="CHEBI:65315"/>
        <dbReference type="ChEBI" id="CHEBI:74443"/>
    </reaction>
    <physiologicalReaction direction="right-to-left" evidence="8">
        <dbReference type="Rhea" id="RHEA:69853"/>
    </physiologicalReaction>
</comment>
<comment type="catalytic activity">
    <reaction evidence="9">
        <text>a 5,6-dihydrouridine in mRNA + NADP(+) = a uridine in mRNA + NADPH + H(+)</text>
        <dbReference type="Rhea" id="RHEA:69855"/>
        <dbReference type="Rhea" id="RHEA-COMP:14658"/>
        <dbReference type="Rhea" id="RHEA-COMP:17789"/>
        <dbReference type="ChEBI" id="CHEBI:15378"/>
        <dbReference type="ChEBI" id="CHEBI:57783"/>
        <dbReference type="ChEBI" id="CHEBI:58349"/>
        <dbReference type="ChEBI" id="CHEBI:65315"/>
        <dbReference type="ChEBI" id="CHEBI:74443"/>
    </reaction>
    <physiologicalReaction direction="right-to-left" evidence="9">
        <dbReference type="Rhea" id="RHEA:69857"/>
    </physiologicalReaction>
</comment>
<dbReference type="GO" id="GO:0050660">
    <property type="term" value="F:flavin adenine dinucleotide binding"/>
    <property type="evidence" value="ECO:0007669"/>
    <property type="project" value="InterPro"/>
</dbReference>
<dbReference type="Proteomes" id="UP001140562">
    <property type="component" value="Unassembled WGS sequence"/>
</dbReference>
<dbReference type="InterPro" id="IPR035587">
    <property type="entry name" value="DUS-like_FMN-bd"/>
</dbReference>
<evidence type="ECO:0000256" key="8">
    <source>
        <dbReference type="ARBA" id="ARBA00048342"/>
    </source>
</evidence>
<accession>A0A9W9BVG5</accession>
<dbReference type="InterPro" id="IPR052582">
    <property type="entry name" value="tRNA-DUS-like"/>
</dbReference>
<dbReference type="OrthoDB" id="10262250at2759"/>
<keyword evidence="6 12" id="KW-0560">Oxidoreductase</keyword>
<evidence type="ECO:0000256" key="10">
    <source>
        <dbReference type="SAM" id="MobiDB-lite"/>
    </source>
</evidence>
<comment type="cofactor">
    <cofactor evidence="1">
        <name>FMN</name>
        <dbReference type="ChEBI" id="CHEBI:58210"/>
    </cofactor>
</comment>
<evidence type="ECO:0000256" key="7">
    <source>
        <dbReference type="ARBA" id="ARBA00045934"/>
    </source>
</evidence>
<keyword evidence="3" id="KW-0288">FMN</keyword>
<organism evidence="12 13">
    <name type="scientific">Didymella glomerata</name>
    <dbReference type="NCBI Taxonomy" id="749621"/>
    <lineage>
        <taxon>Eukaryota</taxon>
        <taxon>Fungi</taxon>
        <taxon>Dikarya</taxon>
        <taxon>Ascomycota</taxon>
        <taxon>Pezizomycotina</taxon>
        <taxon>Dothideomycetes</taxon>
        <taxon>Pleosporomycetidae</taxon>
        <taxon>Pleosporales</taxon>
        <taxon>Pleosporineae</taxon>
        <taxon>Didymellaceae</taxon>
        <taxon>Didymella</taxon>
    </lineage>
</organism>
<evidence type="ECO:0000256" key="5">
    <source>
        <dbReference type="ARBA" id="ARBA00022694"/>
    </source>
</evidence>
<evidence type="ECO:0000256" key="4">
    <source>
        <dbReference type="ARBA" id="ARBA00022664"/>
    </source>
</evidence>
<evidence type="ECO:0000313" key="12">
    <source>
        <dbReference type="EMBL" id="KAJ4330400.1"/>
    </source>
</evidence>
<keyword evidence="2" id="KW-0285">Flavoprotein</keyword>
<gene>
    <name evidence="12" type="primary">dus2</name>
    <name evidence="12" type="ORF">N0V87_010034</name>
</gene>
<keyword evidence="13" id="KW-1185">Reference proteome</keyword>
<dbReference type="EMBL" id="JAPEUV010000201">
    <property type="protein sequence ID" value="KAJ4330400.1"/>
    <property type="molecule type" value="Genomic_DNA"/>
</dbReference>
<proteinExistence type="predicted"/>
<reference evidence="12" key="1">
    <citation type="submission" date="2022-10" db="EMBL/GenBank/DDBJ databases">
        <title>Tapping the CABI collections for fungal endophytes: first genome assemblies for Collariella, Neodidymelliopsis, Ascochyta clinopodiicola, Didymella pomorum, Didymosphaeria variabile, Neocosmospora piperis and Neocucurbitaria cava.</title>
        <authorList>
            <person name="Hill R."/>
        </authorList>
    </citation>
    <scope>NUCLEOTIDE SEQUENCE</scope>
    <source>
        <strain evidence="12">IMI 360193</strain>
    </source>
</reference>
<feature type="domain" description="DUS-like FMN-binding" evidence="11">
    <location>
        <begin position="25"/>
        <end position="324"/>
    </location>
</feature>
<keyword evidence="5" id="KW-0819">tRNA processing</keyword>
<dbReference type="PROSITE" id="PS01136">
    <property type="entry name" value="UPF0034"/>
    <property type="match status" value="1"/>
</dbReference>
<comment type="function">
    <text evidence="7">Catalyzes the synthesis of dihydrouridine, a modified base found in the D-loop of most tRNAs. Specifically modifies U47 in cytoplasmic tRNAs. Catalyzes the synthesis of dihydrouridine in some mRNAs, thereby affecting their translation.</text>
</comment>
<protein>
    <submittedName>
        <fullName evidence="12">tRNA-dihydrouridine synthase 2</fullName>
        <ecNumber evidence="12">1.3.1.91</ecNumber>
    </submittedName>
</protein>
<dbReference type="InterPro" id="IPR018517">
    <property type="entry name" value="tRNA_hU_synthase_CS"/>
</dbReference>
<evidence type="ECO:0000256" key="2">
    <source>
        <dbReference type="ARBA" id="ARBA00022630"/>
    </source>
</evidence>
<evidence type="ECO:0000313" key="13">
    <source>
        <dbReference type="Proteomes" id="UP001140562"/>
    </source>
</evidence>
<name>A0A9W9BVG5_9PLEO</name>
<feature type="region of interest" description="Disordered" evidence="10">
    <location>
        <begin position="373"/>
        <end position="403"/>
    </location>
</feature>
<evidence type="ECO:0000256" key="3">
    <source>
        <dbReference type="ARBA" id="ARBA00022643"/>
    </source>
</evidence>
<evidence type="ECO:0000256" key="9">
    <source>
        <dbReference type="ARBA" id="ARBA00049447"/>
    </source>
</evidence>
<dbReference type="AlphaFoldDB" id="A0A9W9BVG5"/>